<evidence type="ECO:0000256" key="2">
    <source>
        <dbReference type="ARBA" id="ARBA00011358"/>
    </source>
</evidence>
<protein>
    <recommendedName>
        <fullName evidence="3">Spermidine export protein MdtJ</fullName>
    </recommendedName>
</protein>
<proteinExistence type="inferred from homology"/>
<keyword evidence="4" id="KW-1003">Cell membrane</keyword>
<name>A0ABY2XRL8_9GAMM</name>
<organism evidence="11 12">
    <name type="scientific">Alloalcanivorax gelatiniphagus</name>
    <dbReference type="NCBI Taxonomy" id="1194167"/>
    <lineage>
        <taxon>Bacteria</taxon>
        <taxon>Pseudomonadati</taxon>
        <taxon>Pseudomonadota</taxon>
        <taxon>Gammaproteobacteria</taxon>
        <taxon>Oceanospirillales</taxon>
        <taxon>Alcanivoracaceae</taxon>
        <taxon>Alloalcanivorax</taxon>
    </lineage>
</organism>
<sequence>MNPWFFLLAAIACEVLGTSLMKLANVEAPLLGHLAMYVLITLAYYFLARAMERIPLGIAYALWEAVGLVLIALVGVVVFSESLSPWQALGLFLLLGGIGLLNGDTANQAEARS</sequence>
<comment type="subcellular location">
    <subcellularLocation>
        <location evidence="1">Cell inner membrane</location>
        <topology evidence="1">Multi-pass membrane protein</topology>
    </subcellularLocation>
    <subcellularLocation>
        <location evidence="9">Cell membrane</location>
        <topology evidence="9">Multi-pass membrane protein</topology>
    </subcellularLocation>
</comment>
<dbReference type="Gene3D" id="1.10.3730.20">
    <property type="match status" value="1"/>
</dbReference>
<evidence type="ECO:0000256" key="9">
    <source>
        <dbReference type="RuleBase" id="RU003942"/>
    </source>
</evidence>
<keyword evidence="12" id="KW-1185">Reference proteome</keyword>
<keyword evidence="5" id="KW-0997">Cell inner membrane</keyword>
<dbReference type="EMBL" id="VCQT01000009">
    <property type="protein sequence ID" value="TMW14843.1"/>
    <property type="molecule type" value="Genomic_DNA"/>
</dbReference>
<gene>
    <name evidence="11" type="ORF">FGS76_01605</name>
</gene>
<evidence type="ECO:0000313" key="12">
    <source>
        <dbReference type="Proteomes" id="UP000739180"/>
    </source>
</evidence>
<evidence type="ECO:0000256" key="8">
    <source>
        <dbReference type="ARBA" id="ARBA00023136"/>
    </source>
</evidence>
<dbReference type="Proteomes" id="UP000739180">
    <property type="component" value="Unassembled WGS sequence"/>
</dbReference>
<evidence type="ECO:0000256" key="4">
    <source>
        <dbReference type="ARBA" id="ARBA00022475"/>
    </source>
</evidence>
<dbReference type="PANTHER" id="PTHR30561:SF2">
    <property type="entry name" value="SPERMIDINE EXPORT PROTEIN MDTJ"/>
    <property type="match status" value="1"/>
</dbReference>
<evidence type="ECO:0000313" key="11">
    <source>
        <dbReference type="EMBL" id="TMW14843.1"/>
    </source>
</evidence>
<accession>A0ABY2XRL8</accession>
<feature type="transmembrane region" description="Helical" evidence="10">
    <location>
        <begin position="86"/>
        <end position="103"/>
    </location>
</feature>
<evidence type="ECO:0000256" key="3">
    <source>
        <dbReference type="ARBA" id="ARBA00021112"/>
    </source>
</evidence>
<keyword evidence="7 10" id="KW-1133">Transmembrane helix</keyword>
<evidence type="ECO:0000256" key="7">
    <source>
        <dbReference type="ARBA" id="ARBA00022989"/>
    </source>
</evidence>
<evidence type="ECO:0000256" key="10">
    <source>
        <dbReference type="SAM" id="Phobius"/>
    </source>
</evidence>
<comment type="similarity">
    <text evidence="9">Belongs to the drug/metabolite transporter (DMT) superfamily. Small multidrug resistance (SMR) (TC 2.A.7.1) family.</text>
</comment>
<dbReference type="SUPFAM" id="SSF103481">
    <property type="entry name" value="Multidrug resistance efflux transporter EmrE"/>
    <property type="match status" value="1"/>
</dbReference>
<dbReference type="PANTHER" id="PTHR30561">
    <property type="entry name" value="SMR FAMILY PROTON-DEPENDENT DRUG EFFLUX TRANSPORTER SUGE"/>
    <property type="match status" value="1"/>
</dbReference>
<evidence type="ECO:0000256" key="6">
    <source>
        <dbReference type="ARBA" id="ARBA00022692"/>
    </source>
</evidence>
<feature type="transmembrane region" description="Helical" evidence="10">
    <location>
        <begin position="27"/>
        <end position="47"/>
    </location>
</feature>
<dbReference type="InterPro" id="IPR000390">
    <property type="entry name" value="Small_drug/metabolite_transptr"/>
</dbReference>
<dbReference type="Pfam" id="PF00893">
    <property type="entry name" value="Multi_Drug_Res"/>
    <property type="match status" value="1"/>
</dbReference>
<keyword evidence="6 9" id="KW-0812">Transmembrane</keyword>
<evidence type="ECO:0000256" key="1">
    <source>
        <dbReference type="ARBA" id="ARBA00004429"/>
    </source>
</evidence>
<keyword evidence="8 10" id="KW-0472">Membrane</keyword>
<dbReference type="InterPro" id="IPR037185">
    <property type="entry name" value="EmrE-like"/>
</dbReference>
<comment type="subunit">
    <text evidence="2">Forms a complex with MdtI.</text>
</comment>
<evidence type="ECO:0000256" key="5">
    <source>
        <dbReference type="ARBA" id="ARBA00022519"/>
    </source>
</evidence>
<feature type="transmembrane region" description="Helical" evidence="10">
    <location>
        <begin position="59"/>
        <end position="80"/>
    </location>
</feature>
<comment type="caution">
    <text evidence="11">The sequence shown here is derived from an EMBL/GenBank/DDBJ whole genome shotgun (WGS) entry which is preliminary data.</text>
</comment>
<dbReference type="RefSeq" id="WP_138770880.1">
    <property type="nucleotide sequence ID" value="NZ_JBHSSX010000054.1"/>
</dbReference>
<reference evidence="11 12" key="1">
    <citation type="submission" date="2019-05" db="EMBL/GenBank/DDBJ databases">
        <title>Genome of Alcanivorax gelatiniphagus, an oil degrading marine bacteria.</title>
        <authorList>
            <person name="Kwon K.K."/>
        </authorList>
    </citation>
    <scope>NUCLEOTIDE SEQUENCE [LARGE SCALE GENOMIC DNA]</scope>
    <source>
        <strain evidence="11 12">MEBiC 08158</strain>
    </source>
</reference>
<dbReference type="InterPro" id="IPR045324">
    <property type="entry name" value="Small_multidrug_res"/>
</dbReference>